<name>W0FIS9_9BACT</name>
<dbReference type="EMBL" id="KC246804">
    <property type="protein sequence ID" value="AHF24738.1"/>
    <property type="molecule type" value="Genomic_DNA"/>
</dbReference>
<dbReference type="AlphaFoldDB" id="W0FIS9"/>
<reference evidence="2" key="1">
    <citation type="journal article" date="2013" name="PLoS ONE">
        <title>Metagenomic insights into the carbohydrate-active enzymes carried by the microorganisms adhering to solid digesta in the rumen of cows.</title>
        <authorList>
            <person name="Wang L."/>
            <person name="Hatem A."/>
            <person name="Catalyurek U.V."/>
            <person name="Morrison M."/>
            <person name="Yu Z."/>
        </authorList>
    </citation>
    <scope>NUCLEOTIDE SEQUENCE</scope>
</reference>
<accession>W0FIS9</accession>
<evidence type="ECO:0000259" key="1">
    <source>
        <dbReference type="Pfam" id="PF19789"/>
    </source>
</evidence>
<feature type="domain" description="DUF6273" evidence="1">
    <location>
        <begin position="493"/>
        <end position="683"/>
    </location>
</feature>
<feature type="domain" description="DUF6273" evidence="1">
    <location>
        <begin position="167"/>
        <end position="356"/>
    </location>
</feature>
<organism evidence="2">
    <name type="scientific">uncultured bacterium Contig12</name>
    <dbReference type="NCBI Taxonomy" id="1393397"/>
    <lineage>
        <taxon>Bacteria</taxon>
        <taxon>environmental samples</taxon>
    </lineage>
</organism>
<evidence type="ECO:0000313" key="2">
    <source>
        <dbReference type="EMBL" id="AHF24738.1"/>
    </source>
</evidence>
<sequence length="700" mass="78986">MEFHQFHDMEKRIVTGFLLLCLVIMPFQAPVFAEALLQDQYEDWIWEPSVEKDDSPSTGQVAYWSCVNFGSYPQTEIVSAVFTAVDDYAVQEGDYLADSDLFSALVMAEWDDNQTEIGGTRYLRMSREDAVSSAADNVQHYRWEENTEWHYFRFDPIRWRVIGLEDGAACLLADRLMDCQPYHAEEGPVSWESSTVRSWLNSYPAEENAAGIDYRGRGFLDTAFTTAELEAILRTRVENRPNELYGTDCGKDTEDRVFLLSNDEVFSSDTAARNGFYAGNGFDDPAKRFRSTMYAKCRGSWWSSVNGYMGNSFWFMRTNGYTQESVTYICDFGYIYQRGTISTCEDAGILPAIWIDLDLAQPEPSGTVSSKDILKGAYREDNEEDPRKRELIVNPAVRPDPEEPDGKEVTYSLIRFGHYPQSEIVPDSAEAAAGSIVDRELYGKLEAAGWNTGECELEGQHFIRELSSDGNDGQRARYFVSEPLVWRVLEVRDGTALLLSNAAVECAPFQADLRDVSWENCTLRSWLNGYGAQENASGNDYSGDGESFLDSAFSAEEQDAILETTVRNEANYYFGMDSGSPTKDRIFLPAESELFIYDSSEIHGFSRRDEVADRAKQFQPTGYALRRGVWVETGERGNVFWITRTTGYTHSNVVYVDESGYMYNRGILVTCRDAAIIPALVLDLNSYAYEFAGTCAIGVP</sequence>
<dbReference type="Pfam" id="PF19789">
    <property type="entry name" value="DUF6273"/>
    <property type="match status" value="2"/>
</dbReference>
<protein>
    <recommendedName>
        <fullName evidence="1">DUF6273 domain-containing protein</fullName>
    </recommendedName>
</protein>
<proteinExistence type="predicted"/>
<dbReference type="InterPro" id="IPR046240">
    <property type="entry name" value="DUF6273"/>
</dbReference>